<protein>
    <submittedName>
        <fullName evidence="8">DUF1741 domain-containing protein</fullName>
    </submittedName>
</protein>
<feature type="coiled-coil region" evidence="5">
    <location>
        <begin position="11"/>
        <end position="59"/>
    </location>
</feature>
<reference evidence="8" key="1">
    <citation type="submission" date="2022-08" db="UniProtKB">
        <authorList>
            <consortium name="EnsemblMetazoa"/>
        </authorList>
    </citation>
    <scope>IDENTIFICATION</scope>
    <source>
        <strain evidence="8">EBRO</strain>
    </source>
</reference>
<keyword evidence="5" id="KW-0175">Coiled coil</keyword>
<feature type="region of interest" description="Disordered" evidence="6">
    <location>
        <begin position="214"/>
        <end position="234"/>
    </location>
</feature>
<comment type="subcellular location">
    <subcellularLocation>
        <location evidence="1">Membrane</location>
    </subcellularLocation>
</comment>
<feature type="region of interest" description="Disordered" evidence="6">
    <location>
        <begin position="147"/>
        <end position="167"/>
    </location>
</feature>
<accession>A0A182IYR0</accession>
<dbReference type="STRING" id="41427.A0A182IYR0"/>
<name>A0A182IYR0_ANOAO</name>
<evidence type="ECO:0000256" key="1">
    <source>
        <dbReference type="ARBA" id="ARBA00004370"/>
    </source>
</evidence>
<evidence type="ECO:0000256" key="4">
    <source>
        <dbReference type="ARBA" id="ARBA00023136"/>
    </source>
</evidence>
<evidence type="ECO:0000256" key="6">
    <source>
        <dbReference type="SAM" id="MobiDB-lite"/>
    </source>
</evidence>
<dbReference type="AlphaFoldDB" id="A0A182IYR0"/>
<dbReference type="GO" id="GO:0016020">
    <property type="term" value="C:membrane"/>
    <property type="evidence" value="ECO:0007669"/>
    <property type="project" value="UniProtKB-SubCell"/>
</dbReference>
<evidence type="ECO:0000256" key="2">
    <source>
        <dbReference type="ARBA" id="ARBA00022692"/>
    </source>
</evidence>
<feature type="domain" description="Armadillo-like helical" evidence="7">
    <location>
        <begin position="747"/>
        <end position="983"/>
    </location>
</feature>
<evidence type="ECO:0000313" key="8">
    <source>
        <dbReference type="EnsemblMetazoa" id="AATE008072-PA.1"/>
    </source>
</evidence>
<evidence type="ECO:0000256" key="3">
    <source>
        <dbReference type="ARBA" id="ARBA00022989"/>
    </source>
</evidence>
<organism evidence="8">
    <name type="scientific">Anopheles atroparvus</name>
    <name type="common">European mosquito</name>
    <dbReference type="NCBI Taxonomy" id="41427"/>
    <lineage>
        <taxon>Eukaryota</taxon>
        <taxon>Metazoa</taxon>
        <taxon>Ecdysozoa</taxon>
        <taxon>Arthropoda</taxon>
        <taxon>Hexapoda</taxon>
        <taxon>Insecta</taxon>
        <taxon>Pterygota</taxon>
        <taxon>Neoptera</taxon>
        <taxon>Endopterygota</taxon>
        <taxon>Diptera</taxon>
        <taxon>Nematocera</taxon>
        <taxon>Culicoidea</taxon>
        <taxon>Culicidae</taxon>
        <taxon>Anophelinae</taxon>
        <taxon>Anopheles</taxon>
    </lineage>
</organism>
<dbReference type="GO" id="GO:0005829">
    <property type="term" value="C:cytosol"/>
    <property type="evidence" value="ECO:0007669"/>
    <property type="project" value="TreeGrafter"/>
</dbReference>
<dbReference type="PANTHER" id="PTHR13608:SF3">
    <property type="entry name" value="ARMADILLO-LIKE HELICAL DOMAIN-CONTAINING PROTEIN 3"/>
    <property type="match status" value="1"/>
</dbReference>
<evidence type="ECO:0000259" key="7">
    <source>
        <dbReference type="SMART" id="SM01158"/>
    </source>
</evidence>
<evidence type="ECO:0000256" key="5">
    <source>
        <dbReference type="SAM" id="Coils"/>
    </source>
</evidence>
<dbReference type="SMART" id="SM01158">
    <property type="entry name" value="DUF1741"/>
    <property type="match status" value="1"/>
</dbReference>
<feature type="coiled-coil region" evidence="5">
    <location>
        <begin position="241"/>
        <end position="304"/>
    </location>
</feature>
<dbReference type="PANTHER" id="PTHR13608">
    <property type="entry name" value="ARMADILLO-LIKE HELICAL DOMAIN-CONTAINING PROTEIN 3"/>
    <property type="match status" value="1"/>
</dbReference>
<dbReference type="VEuPathDB" id="VectorBase:AATE008072"/>
<keyword evidence="2" id="KW-0812">Transmembrane</keyword>
<proteinExistence type="predicted"/>
<keyword evidence="4" id="KW-0472">Membrane</keyword>
<dbReference type="EnsemblMetazoa" id="AATE008072-RA">
    <property type="protein sequence ID" value="AATE008072-PA.1"/>
    <property type="gene ID" value="AATE008072"/>
</dbReference>
<dbReference type="InterPro" id="IPR039868">
    <property type="entry name" value="ARMD3-like"/>
</dbReference>
<feature type="coiled-coil region" evidence="5">
    <location>
        <begin position="179"/>
        <end position="206"/>
    </location>
</feature>
<dbReference type="Pfam" id="PF08427">
    <property type="entry name" value="ARMH3_C"/>
    <property type="match status" value="1"/>
</dbReference>
<dbReference type="InterPro" id="IPR013636">
    <property type="entry name" value="ARMH3_C"/>
</dbReference>
<keyword evidence="3" id="KW-1133">Transmembrane helix</keyword>
<sequence>MENRKSETSKLKEYESIINSQKEHINRYESRLKDIIVAYKGLAKEKAALETSLQALSCERTSTAKNPSTESDAKAIVAENAEQEGTSTSLQPSDDQVQKLMNNITTLTSERNRIEEVLKRERNQLRQEMAVKNATIEELSKRLKVLENQPKHRSANPSGGVGNDQLSYGAKQEEQSLTIRELRKMLDDERNLKEKLELQLGDLKTQFLLSLPERPEGSKKRTGIASPSPLGDNIEAGRNSEASLNESLLGLQKEIVNLKRQYASAVADEKQRVRLAEERSKRLGEIHEERVANLESRITELSEMIGNFFAMASRKRSGSGSKRPKEKVVHIYELLCRGEDPKRQSAQFWEEFFLLQPNTEMLEAELLKLNAEQYINAKENILQLFAECINMLSSGSPKRIHNALQTISVFIHVLFRKQSIVGTVSTGSDASTGGASTSTASPAMFITVNDIEEDMRKLMKHLNAIMVCDNAADSPTDICLKILLIIATGMDNLNDNCLIEFIIGQNVFEAFKKILSDSALRNLHGHDVVTLLTILVNYRKHDGSNPYVVELSLLAEELALNGYGQVISCVLTMFCKQHLLTLTELSSSSSWFSSLSSIVGNMFISDELCCRSQQIRANNSLLLALYEAIHLNRNFITTLAHTQADSTPPSPCNTLNINDGTPDLSSAAILDASHYSTNLFVALFQYCSIVMQDHKSELSAINLKLCLLILTCIAEDQYANSMMHDTNLTFKVSLHRAHMRHRKLTSEKVAKPQPLATTLLDLLVEFIVTHLLKKFPIELYLLCIGIIHRIIVYQKRCRVRLAYHWKELWTAMISLLKFLIYQEQNLIKRCNIFELALQVINIFNLFITYGDTFLATTNSYDELYYELNREEKVFSELHAMVLRYASMQDCDHKEDAIRLLNALSNILAIIKHFQIKIKEWLASQSLSTPTEQQILEQIQKNYDLTLKLQDSLDQYERYSERPKHVLFFSNLVKEVMVDTRKTVYYLVKQMNKNNALESSTLTTSSPNVERSVLLDGTEVEDLNPTI</sequence>